<evidence type="ECO:0000313" key="6">
    <source>
        <dbReference type="EMBL" id="GAA0817194.1"/>
    </source>
</evidence>
<feature type="domain" description="HTH araC/xylS-type" evidence="4">
    <location>
        <begin position="12"/>
        <end position="110"/>
    </location>
</feature>
<keyword evidence="3" id="KW-0804">Transcription</keyword>
<dbReference type="RefSeq" id="WP_343817134.1">
    <property type="nucleotide sequence ID" value="NZ_BAAAFA010000005.1"/>
</dbReference>
<proteinExistence type="predicted"/>
<dbReference type="InterPro" id="IPR018060">
    <property type="entry name" value="HTH_AraC"/>
</dbReference>
<dbReference type="EMBL" id="BAAAFA010000005">
    <property type="protein sequence ID" value="GAA0817194.1"/>
    <property type="molecule type" value="Genomic_DNA"/>
</dbReference>
<sequence>MNDQQQTLALTEAVNGLLQQSGLPATLTIEQCASLLAMSMTSFRRKLSLEGSSFKLIQQKYLNELCVQALLTQNAKIESLAIQLGYSERATFERAFRQKFGITPSQFRELSLIGDNKNNPQNLAGIAQNMPPLSDCCQQLLKERDNHNLDIDKVVAIVAEDPIFSGRVIGLASKAIYGKTPQSLHEAISRNLGINTVINLAVMYTVKDALKAHVTPTIIEPYVEAFLIAPKFFQLLRKSVAPEVKFDIALTEQVLVFALLGILLLSHKEAGNHKFVMHSLQGMDDLHSLNQHINTSMNISIYSASSLMLSLWHIDASLIKQLTHLDKVSQQRSKGTKEDEMILFMLSCLYHMAAGHQDYSALSQKAELLNIVDFDDIKRTLMG</sequence>
<evidence type="ECO:0000313" key="7">
    <source>
        <dbReference type="Proteomes" id="UP001500021"/>
    </source>
</evidence>
<evidence type="ECO:0000256" key="1">
    <source>
        <dbReference type="ARBA" id="ARBA00023015"/>
    </source>
</evidence>
<protein>
    <recommendedName>
        <fullName evidence="8">AraC family transcriptional regulator</fullName>
    </recommendedName>
</protein>
<dbReference type="PROSITE" id="PS51833">
    <property type="entry name" value="HDOD"/>
    <property type="match status" value="1"/>
</dbReference>
<reference evidence="7" key="1">
    <citation type="journal article" date="2019" name="Int. J. Syst. Evol. Microbiol.">
        <title>The Global Catalogue of Microorganisms (GCM) 10K type strain sequencing project: providing services to taxonomists for standard genome sequencing and annotation.</title>
        <authorList>
            <consortium name="The Broad Institute Genomics Platform"/>
            <consortium name="The Broad Institute Genome Sequencing Center for Infectious Disease"/>
            <person name="Wu L."/>
            <person name="Ma J."/>
        </authorList>
    </citation>
    <scope>NUCLEOTIDE SEQUENCE [LARGE SCALE GENOMIC DNA]</scope>
    <source>
        <strain evidence="7">JCM 15608</strain>
    </source>
</reference>
<evidence type="ECO:0000259" key="5">
    <source>
        <dbReference type="PROSITE" id="PS51833"/>
    </source>
</evidence>
<feature type="domain" description="HDOD" evidence="5">
    <location>
        <begin position="130"/>
        <end position="328"/>
    </location>
</feature>
<dbReference type="Pfam" id="PF08668">
    <property type="entry name" value="HDOD"/>
    <property type="match status" value="1"/>
</dbReference>
<dbReference type="InterPro" id="IPR020449">
    <property type="entry name" value="Tscrpt_reg_AraC-type_HTH"/>
</dbReference>
<comment type="caution">
    <text evidence="6">The sequence shown here is derived from an EMBL/GenBank/DDBJ whole genome shotgun (WGS) entry which is preliminary data.</text>
</comment>
<dbReference type="PANTHER" id="PTHR47894">
    <property type="entry name" value="HTH-TYPE TRANSCRIPTIONAL REGULATOR GADX"/>
    <property type="match status" value="1"/>
</dbReference>
<evidence type="ECO:0008006" key="8">
    <source>
        <dbReference type="Google" id="ProtNLM"/>
    </source>
</evidence>
<dbReference type="Pfam" id="PF12833">
    <property type="entry name" value="HTH_18"/>
    <property type="match status" value="1"/>
</dbReference>
<evidence type="ECO:0000256" key="3">
    <source>
        <dbReference type="ARBA" id="ARBA00023163"/>
    </source>
</evidence>
<dbReference type="InterPro" id="IPR009057">
    <property type="entry name" value="Homeodomain-like_sf"/>
</dbReference>
<dbReference type="SUPFAM" id="SSF46689">
    <property type="entry name" value="Homeodomain-like"/>
    <property type="match status" value="1"/>
</dbReference>
<dbReference type="PANTHER" id="PTHR47894:SF4">
    <property type="entry name" value="HTH-TYPE TRANSCRIPTIONAL REGULATOR GADX"/>
    <property type="match status" value="1"/>
</dbReference>
<keyword evidence="7" id="KW-1185">Reference proteome</keyword>
<name>A0ABP3WHN7_9GAMM</name>
<evidence type="ECO:0000256" key="2">
    <source>
        <dbReference type="ARBA" id="ARBA00023125"/>
    </source>
</evidence>
<dbReference type="SUPFAM" id="SSF109604">
    <property type="entry name" value="HD-domain/PDEase-like"/>
    <property type="match status" value="1"/>
</dbReference>
<accession>A0ABP3WHN7</accession>
<keyword evidence="1" id="KW-0805">Transcription regulation</keyword>
<evidence type="ECO:0000259" key="4">
    <source>
        <dbReference type="PROSITE" id="PS01124"/>
    </source>
</evidence>
<dbReference type="SMART" id="SM00342">
    <property type="entry name" value="HTH_ARAC"/>
    <property type="match status" value="1"/>
</dbReference>
<keyword evidence="2" id="KW-0238">DNA-binding</keyword>
<dbReference type="PROSITE" id="PS01124">
    <property type="entry name" value="HTH_ARAC_FAMILY_2"/>
    <property type="match status" value="1"/>
</dbReference>
<organism evidence="6 7">
    <name type="scientific">Colwellia asteriadis</name>
    <dbReference type="NCBI Taxonomy" id="517723"/>
    <lineage>
        <taxon>Bacteria</taxon>
        <taxon>Pseudomonadati</taxon>
        <taxon>Pseudomonadota</taxon>
        <taxon>Gammaproteobacteria</taxon>
        <taxon>Alteromonadales</taxon>
        <taxon>Colwelliaceae</taxon>
        <taxon>Colwellia</taxon>
    </lineage>
</organism>
<gene>
    <name evidence="6" type="ORF">GCM10009111_18120</name>
</gene>
<dbReference type="PRINTS" id="PR00032">
    <property type="entry name" value="HTHARAC"/>
</dbReference>
<dbReference type="Gene3D" id="1.10.10.60">
    <property type="entry name" value="Homeodomain-like"/>
    <property type="match status" value="1"/>
</dbReference>
<dbReference type="Gene3D" id="1.10.3210.10">
    <property type="entry name" value="Hypothetical protein af1432"/>
    <property type="match status" value="1"/>
</dbReference>
<dbReference type="Proteomes" id="UP001500021">
    <property type="component" value="Unassembled WGS sequence"/>
</dbReference>
<dbReference type="InterPro" id="IPR013976">
    <property type="entry name" value="HDOD"/>
</dbReference>